<feature type="compositionally biased region" description="Polar residues" evidence="4">
    <location>
        <begin position="1"/>
        <end position="13"/>
    </location>
</feature>
<reference evidence="6 7" key="1">
    <citation type="journal article" date="2011" name="EMBO J.">
        <title>Structural diversity of bacterial flagellar motors.</title>
        <authorList>
            <person name="Chen S."/>
            <person name="Beeby M."/>
            <person name="Murphy G.E."/>
            <person name="Leadbetter J.R."/>
            <person name="Hendrixson D.R."/>
            <person name="Briegel A."/>
            <person name="Li Z."/>
            <person name="Shi J."/>
            <person name="Tocheva E.I."/>
            <person name="Muller A."/>
            <person name="Dobro M.J."/>
            <person name="Jensen G.J."/>
        </authorList>
    </citation>
    <scope>NUCLEOTIDE SEQUENCE [LARGE SCALE GENOMIC DNA]</scope>
    <source>
        <strain evidence="6 7">ATCC 19624</strain>
    </source>
</reference>
<dbReference type="InterPro" id="IPR036388">
    <property type="entry name" value="WH-like_DNA-bd_sf"/>
</dbReference>
<dbReference type="Proteomes" id="UP000016368">
    <property type="component" value="Unassembled WGS sequence"/>
</dbReference>
<dbReference type="SMART" id="SM00347">
    <property type="entry name" value="HTH_MARR"/>
    <property type="match status" value="1"/>
</dbReference>
<keyword evidence="1" id="KW-0805">Transcription regulation</keyword>
<keyword evidence="2" id="KW-0238">DNA-binding</keyword>
<dbReference type="PROSITE" id="PS01117">
    <property type="entry name" value="HTH_MARR_1"/>
    <property type="match status" value="1"/>
</dbReference>
<evidence type="ECO:0000313" key="6">
    <source>
        <dbReference type="EMBL" id="EGI77615.1"/>
    </source>
</evidence>
<dbReference type="STRING" id="887062.HGR_05474"/>
<dbReference type="eggNOG" id="COG1846">
    <property type="taxonomic scope" value="Bacteria"/>
</dbReference>
<sequence length="202" mass="22300">MHNAAQSRKTPSSPAAGWALGGAALDEMRDGDEVERLFKPRQARRSDMTDKWKSLDPRTLPGHLARRLQQLAVALFSEEVAELGLTPVQYSALHAICQQPGIDQKTLAQSISYDAATIGGVIDRLEARGLVLRSMSPQDRRVRLISPTDEGLRILKAVIPRVLTTQERLLEPLSASERDELMRLMALIIEAQAELSSTPARD</sequence>
<dbReference type="Pfam" id="PF01047">
    <property type="entry name" value="MarR"/>
    <property type="match status" value="1"/>
</dbReference>
<protein>
    <submittedName>
        <fullName evidence="6">Transcriptional regulator, MarR family protein</fullName>
    </submittedName>
</protein>
<dbReference type="InterPro" id="IPR039422">
    <property type="entry name" value="MarR/SlyA-like"/>
</dbReference>
<organism evidence="6 7">
    <name type="scientific">Hylemonella gracilis ATCC 19624</name>
    <dbReference type="NCBI Taxonomy" id="887062"/>
    <lineage>
        <taxon>Bacteria</taxon>
        <taxon>Pseudomonadati</taxon>
        <taxon>Pseudomonadota</taxon>
        <taxon>Betaproteobacteria</taxon>
        <taxon>Burkholderiales</taxon>
        <taxon>Comamonadaceae</taxon>
        <taxon>Hylemonella</taxon>
    </lineage>
</organism>
<dbReference type="InterPro" id="IPR023187">
    <property type="entry name" value="Tscrpt_reg_MarR-type_CS"/>
</dbReference>
<dbReference type="EMBL" id="AEGR01000044">
    <property type="protein sequence ID" value="EGI77615.1"/>
    <property type="molecule type" value="Genomic_DNA"/>
</dbReference>
<dbReference type="InterPro" id="IPR000835">
    <property type="entry name" value="HTH_MarR-typ"/>
</dbReference>
<keyword evidence="7" id="KW-1185">Reference proteome</keyword>
<feature type="region of interest" description="Disordered" evidence="4">
    <location>
        <begin position="1"/>
        <end position="22"/>
    </location>
</feature>
<dbReference type="PANTHER" id="PTHR33164">
    <property type="entry name" value="TRANSCRIPTIONAL REGULATOR, MARR FAMILY"/>
    <property type="match status" value="1"/>
</dbReference>
<evidence type="ECO:0000256" key="1">
    <source>
        <dbReference type="ARBA" id="ARBA00023015"/>
    </source>
</evidence>
<dbReference type="RefSeq" id="WP_006297100.1">
    <property type="nucleotide sequence ID" value="NZ_AEGR01000044.1"/>
</dbReference>
<evidence type="ECO:0000256" key="4">
    <source>
        <dbReference type="SAM" id="MobiDB-lite"/>
    </source>
</evidence>
<name>F3KRL6_9BURK</name>
<dbReference type="PRINTS" id="PR00598">
    <property type="entry name" value="HTHMARR"/>
</dbReference>
<dbReference type="GO" id="GO:0003700">
    <property type="term" value="F:DNA-binding transcription factor activity"/>
    <property type="evidence" value="ECO:0007669"/>
    <property type="project" value="InterPro"/>
</dbReference>
<evidence type="ECO:0000313" key="7">
    <source>
        <dbReference type="Proteomes" id="UP000016368"/>
    </source>
</evidence>
<evidence type="ECO:0000259" key="5">
    <source>
        <dbReference type="PROSITE" id="PS50995"/>
    </source>
</evidence>
<feature type="domain" description="HTH marR-type" evidence="5">
    <location>
        <begin position="61"/>
        <end position="190"/>
    </location>
</feature>
<keyword evidence="3" id="KW-0804">Transcription</keyword>
<dbReference type="AlphaFoldDB" id="F3KRL6"/>
<dbReference type="Gene3D" id="1.10.10.10">
    <property type="entry name" value="Winged helix-like DNA-binding domain superfamily/Winged helix DNA-binding domain"/>
    <property type="match status" value="1"/>
</dbReference>
<comment type="caution">
    <text evidence="6">The sequence shown here is derived from an EMBL/GenBank/DDBJ whole genome shotgun (WGS) entry which is preliminary data.</text>
</comment>
<gene>
    <name evidence="6" type="ORF">HGR_05474</name>
</gene>
<accession>F3KRL6</accession>
<dbReference type="GO" id="GO:0003677">
    <property type="term" value="F:DNA binding"/>
    <property type="evidence" value="ECO:0007669"/>
    <property type="project" value="UniProtKB-KW"/>
</dbReference>
<evidence type="ECO:0000256" key="3">
    <source>
        <dbReference type="ARBA" id="ARBA00023163"/>
    </source>
</evidence>
<evidence type="ECO:0000256" key="2">
    <source>
        <dbReference type="ARBA" id="ARBA00023125"/>
    </source>
</evidence>
<proteinExistence type="predicted"/>
<dbReference type="SUPFAM" id="SSF46785">
    <property type="entry name" value="Winged helix' DNA-binding domain"/>
    <property type="match status" value="1"/>
</dbReference>
<dbReference type="PANTHER" id="PTHR33164:SF95">
    <property type="entry name" value="TRANSCRIPTIONAL REGULATOR"/>
    <property type="match status" value="1"/>
</dbReference>
<dbReference type="InterPro" id="IPR036390">
    <property type="entry name" value="WH_DNA-bd_sf"/>
</dbReference>
<dbReference type="GO" id="GO:0006950">
    <property type="term" value="P:response to stress"/>
    <property type="evidence" value="ECO:0007669"/>
    <property type="project" value="TreeGrafter"/>
</dbReference>
<dbReference type="PROSITE" id="PS50995">
    <property type="entry name" value="HTH_MARR_2"/>
    <property type="match status" value="1"/>
</dbReference>